<reference evidence="1 2" key="1">
    <citation type="submission" date="2020-08" db="EMBL/GenBank/DDBJ databases">
        <title>Oceanospirillum sp. nov. isolated from marine sediment.</title>
        <authorList>
            <person name="Ji X."/>
        </authorList>
    </citation>
    <scope>NUCLEOTIDE SEQUENCE [LARGE SCALE GENOMIC DNA]</scope>
    <source>
        <strain evidence="1 2">D5</strain>
    </source>
</reference>
<accession>A0A839IT13</accession>
<sequence length="81" mass="9230">MSKVVKVITGILFIAGLVGCGHQQRHDQAPPGYVLKLPPAPAQPRRVIVRTETHRVLTPQVIYEPCCRMQPDVIHYRRVHR</sequence>
<gene>
    <name evidence="1" type="ORF">H4O21_14535</name>
</gene>
<dbReference type="Proteomes" id="UP000565262">
    <property type="component" value="Unassembled WGS sequence"/>
</dbReference>
<comment type="caution">
    <text evidence="1">The sequence shown here is derived from an EMBL/GenBank/DDBJ whole genome shotgun (WGS) entry which is preliminary data.</text>
</comment>
<proteinExistence type="predicted"/>
<dbReference type="RefSeq" id="WP_182809595.1">
    <property type="nucleotide sequence ID" value="NZ_JACJFM010000019.1"/>
</dbReference>
<evidence type="ECO:0008006" key="3">
    <source>
        <dbReference type="Google" id="ProtNLM"/>
    </source>
</evidence>
<name>A0A839IT13_9GAMM</name>
<dbReference type="EMBL" id="JACJFM010000019">
    <property type="protein sequence ID" value="MBB1487820.1"/>
    <property type="molecule type" value="Genomic_DNA"/>
</dbReference>
<keyword evidence="2" id="KW-1185">Reference proteome</keyword>
<protein>
    <recommendedName>
        <fullName evidence="3">Lipoprotein</fullName>
    </recommendedName>
</protein>
<dbReference type="PROSITE" id="PS51257">
    <property type="entry name" value="PROKAR_LIPOPROTEIN"/>
    <property type="match status" value="1"/>
</dbReference>
<evidence type="ECO:0000313" key="2">
    <source>
        <dbReference type="Proteomes" id="UP000565262"/>
    </source>
</evidence>
<dbReference type="AlphaFoldDB" id="A0A839IT13"/>
<organism evidence="1 2">
    <name type="scientific">Oceanospirillum sediminis</name>
    <dbReference type="NCBI Taxonomy" id="2760088"/>
    <lineage>
        <taxon>Bacteria</taxon>
        <taxon>Pseudomonadati</taxon>
        <taxon>Pseudomonadota</taxon>
        <taxon>Gammaproteobacteria</taxon>
        <taxon>Oceanospirillales</taxon>
        <taxon>Oceanospirillaceae</taxon>
        <taxon>Oceanospirillum</taxon>
    </lineage>
</organism>
<evidence type="ECO:0000313" key="1">
    <source>
        <dbReference type="EMBL" id="MBB1487820.1"/>
    </source>
</evidence>